<dbReference type="PANTHER" id="PTHR46865">
    <property type="entry name" value="OXIDOREDUCTASE-RELATED"/>
    <property type="match status" value="1"/>
</dbReference>
<dbReference type="PRINTS" id="PR00420">
    <property type="entry name" value="RNGMNOXGNASE"/>
</dbReference>
<dbReference type="GO" id="GO:0071949">
    <property type="term" value="F:FAD binding"/>
    <property type="evidence" value="ECO:0007669"/>
    <property type="project" value="InterPro"/>
</dbReference>
<dbReference type="InterPro" id="IPR002938">
    <property type="entry name" value="FAD-bd"/>
</dbReference>
<dbReference type="EMBL" id="SDPL01000092">
    <property type="protein sequence ID" value="RXZ48383.1"/>
    <property type="molecule type" value="Genomic_DNA"/>
</dbReference>
<dbReference type="OrthoDB" id="3356051at2"/>
<gene>
    <name evidence="2" type="ORF">ESO86_06720</name>
</gene>
<dbReference type="InterPro" id="IPR036188">
    <property type="entry name" value="FAD/NAD-bd_sf"/>
</dbReference>
<evidence type="ECO:0000313" key="2">
    <source>
        <dbReference type="EMBL" id="RXZ48383.1"/>
    </source>
</evidence>
<comment type="caution">
    <text evidence="2">The sequence shown here is derived from an EMBL/GenBank/DDBJ whole genome shotgun (WGS) entry which is preliminary data.</text>
</comment>
<evidence type="ECO:0000259" key="1">
    <source>
        <dbReference type="Pfam" id="PF01494"/>
    </source>
</evidence>
<dbReference type="Gene3D" id="3.30.9.10">
    <property type="entry name" value="D-Amino Acid Oxidase, subunit A, domain 2"/>
    <property type="match status" value="1"/>
</dbReference>
<dbReference type="Pfam" id="PF01494">
    <property type="entry name" value="FAD_binding_3"/>
    <property type="match status" value="1"/>
</dbReference>
<name>A0A4V1QSH2_9MICO</name>
<dbReference type="SUPFAM" id="SSF51905">
    <property type="entry name" value="FAD/NAD(P)-binding domain"/>
    <property type="match status" value="1"/>
</dbReference>
<evidence type="ECO:0000313" key="3">
    <source>
        <dbReference type="Proteomes" id="UP000292881"/>
    </source>
</evidence>
<dbReference type="PANTHER" id="PTHR46865:SF8">
    <property type="entry name" value="POSSIBLE OXIDOREDUCTASE"/>
    <property type="match status" value="1"/>
</dbReference>
<proteinExistence type="predicted"/>
<dbReference type="InterPro" id="IPR051704">
    <property type="entry name" value="FAD_aromatic-hydroxylase"/>
</dbReference>
<keyword evidence="3" id="KW-1185">Reference proteome</keyword>
<reference evidence="2 3" key="1">
    <citation type="submission" date="2019-01" db="EMBL/GenBank/DDBJ databases">
        <authorList>
            <person name="Li J."/>
        </authorList>
    </citation>
    <scope>NUCLEOTIDE SEQUENCE [LARGE SCALE GENOMIC DNA]</scope>
    <source>
        <strain evidence="2 3">CGMCC 4.7180</strain>
    </source>
</reference>
<sequence length="397" mass="42435">MRAAVIGAGIAGLACARQLALAGWQVDVVERADGPRADGYMMDFFGLGFDAAERIGVLPRLRKASYRIGSVEYVDARSGRRTASIDYDAFASALGGRLLSLMRPDLELVLLDALGDAPDGSVRVHYGVPYRASEAADAGTELGARLAGADLVIGADGVHSGVREALFGDETQFVRPLGLRAAAYVIDGAPDLHAEFDGRFVLTDTVDRQAGIYGLRDGRVAAFLAYREDAQEGVDPDEDAPTRLRRVFGGLWSPIDRLLERCPAHPYDDVVAQVVLPRWHRGSTVLAGDGCQAVSLLAGQGASMAIAGAELLTDLVGPCRDAASIEAALGEYERRWRPVVEEKQAAGRRAANTFLPPDRFRLLLRRWALRASTLPVIDALVMRSIAGGTGLKGRTGV</sequence>
<dbReference type="Proteomes" id="UP000292881">
    <property type="component" value="Unassembled WGS sequence"/>
</dbReference>
<protein>
    <submittedName>
        <fullName evidence="2">FAD-dependent oxidoreductase</fullName>
    </submittedName>
</protein>
<dbReference type="AlphaFoldDB" id="A0A4V1QSH2"/>
<feature type="domain" description="FAD-binding" evidence="1">
    <location>
        <begin position="3"/>
        <end position="341"/>
    </location>
</feature>
<accession>A0A4V1QSH2</accession>
<dbReference type="PROSITE" id="PS51257">
    <property type="entry name" value="PROKAR_LIPOPROTEIN"/>
    <property type="match status" value="1"/>
</dbReference>
<organism evidence="2 3">
    <name type="scientific">Agromyces binzhouensis</name>
    <dbReference type="NCBI Taxonomy" id="1817495"/>
    <lineage>
        <taxon>Bacteria</taxon>
        <taxon>Bacillati</taxon>
        <taxon>Actinomycetota</taxon>
        <taxon>Actinomycetes</taxon>
        <taxon>Micrococcales</taxon>
        <taxon>Microbacteriaceae</taxon>
        <taxon>Agromyces</taxon>
    </lineage>
</organism>
<dbReference type="Gene3D" id="3.50.50.60">
    <property type="entry name" value="FAD/NAD(P)-binding domain"/>
    <property type="match status" value="1"/>
</dbReference>